<keyword evidence="4" id="KW-1185">Reference proteome</keyword>
<dbReference type="EMBL" id="BDQG01000001">
    <property type="protein sequence ID" value="GAW65950.1"/>
    <property type="molecule type" value="Genomic_DNA"/>
</dbReference>
<gene>
    <name evidence="3" type="ORF">GPEL0_01r1076</name>
</gene>
<protein>
    <recommendedName>
        <fullName evidence="2">CAAX prenyl protease 2/Lysostaphin resistance protein A-like domain-containing protein</fullName>
    </recommendedName>
</protein>
<comment type="caution">
    <text evidence="3">The sequence shown here is derived from an EMBL/GenBank/DDBJ whole genome shotgun (WGS) entry which is preliminary data.</text>
</comment>
<keyword evidence="1" id="KW-0472">Membrane</keyword>
<name>A0ABQ0MFS4_9BACT</name>
<feature type="transmembrane region" description="Helical" evidence="1">
    <location>
        <begin position="45"/>
        <end position="61"/>
    </location>
</feature>
<proteinExistence type="predicted"/>
<evidence type="ECO:0000313" key="4">
    <source>
        <dbReference type="Proteomes" id="UP000194153"/>
    </source>
</evidence>
<evidence type="ECO:0000256" key="1">
    <source>
        <dbReference type="SAM" id="Phobius"/>
    </source>
</evidence>
<dbReference type="Proteomes" id="UP000194153">
    <property type="component" value="Unassembled WGS sequence"/>
</dbReference>
<keyword evidence="1" id="KW-0812">Transmembrane</keyword>
<dbReference type="Pfam" id="PF02517">
    <property type="entry name" value="Rce1-like"/>
    <property type="match status" value="1"/>
</dbReference>
<dbReference type="NCBIfam" id="TIGR03008">
    <property type="entry name" value="pepcterm_CAAX"/>
    <property type="match status" value="1"/>
</dbReference>
<organism evidence="3 4">
    <name type="scientific">Geoanaerobacter pelophilus</name>
    <dbReference type="NCBI Taxonomy" id="60036"/>
    <lineage>
        <taxon>Bacteria</taxon>
        <taxon>Pseudomonadati</taxon>
        <taxon>Thermodesulfobacteriota</taxon>
        <taxon>Desulfuromonadia</taxon>
        <taxon>Geobacterales</taxon>
        <taxon>Geobacteraceae</taxon>
        <taxon>Geoanaerobacter</taxon>
    </lineage>
</organism>
<dbReference type="InterPro" id="IPR014346">
    <property type="entry name" value="Prenyl_protease-related"/>
</dbReference>
<feature type="domain" description="CAAX prenyl protease 2/Lysostaphin resistance protein A-like" evidence="2">
    <location>
        <begin position="1"/>
        <end position="78"/>
    </location>
</feature>
<accession>A0ABQ0MFS4</accession>
<dbReference type="InterPro" id="IPR003675">
    <property type="entry name" value="Rce1/LyrA-like_dom"/>
</dbReference>
<feature type="transmembrane region" description="Helical" evidence="1">
    <location>
        <begin position="66"/>
        <end position="86"/>
    </location>
</feature>
<evidence type="ECO:0000259" key="2">
    <source>
        <dbReference type="Pfam" id="PF02517"/>
    </source>
</evidence>
<evidence type="ECO:0000313" key="3">
    <source>
        <dbReference type="EMBL" id="GAW65950.1"/>
    </source>
</evidence>
<keyword evidence="1" id="KW-1133">Transmembrane helix</keyword>
<sequence length="93" mass="10813">MEEIFWRSFLLRYLVDADFESIPIGSFTWSSFIISTVLFGLEHHFFVAGMIAGIIYSLIVYKTRSIVQCVLAHAITNLALACYVLYTGKWYFW</sequence>
<reference evidence="4" key="1">
    <citation type="submission" date="2017-05" db="EMBL/GenBank/DDBJ databases">
        <title>Draft genome sequence of Geobacter pelophilus, a iron(III)-reducing bacteria.</title>
        <authorList>
            <person name="Aoyagi T."/>
            <person name="Koike H."/>
            <person name="Morita T."/>
            <person name="Sato Y."/>
            <person name="Habe H."/>
            <person name="Hori T."/>
        </authorList>
    </citation>
    <scope>NUCLEOTIDE SEQUENCE [LARGE SCALE GENOMIC DNA]</scope>
    <source>
        <strain evidence="4">Drf2</strain>
    </source>
</reference>